<dbReference type="OrthoDB" id="20872at2759"/>
<dbReference type="Pfam" id="PF12796">
    <property type="entry name" value="Ank_2"/>
    <property type="match status" value="1"/>
</dbReference>
<keyword evidence="1" id="KW-0677">Repeat</keyword>
<proteinExistence type="predicted"/>
<name>C7ZE07_FUSV7</name>
<dbReference type="InterPro" id="IPR002110">
    <property type="entry name" value="Ankyrin_rpt"/>
</dbReference>
<dbReference type="Proteomes" id="UP000005206">
    <property type="component" value="Chromosome 13"/>
</dbReference>
<evidence type="ECO:0000256" key="1">
    <source>
        <dbReference type="ARBA" id="ARBA00022737"/>
    </source>
</evidence>
<dbReference type="Gene3D" id="1.25.40.20">
    <property type="entry name" value="Ankyrin repeat-containing domain"/>
    <property type="match status" value="2"/>
</dbReference>
<reference evidence="4 5" key="1">
    <citation type="journal article" date="2009" name="PLoS Genet.">
        <title>The genome of Nectria haematococca: contribution of supernumerary chromosomes to gene expansion.</title>
        <authorList>
            <person name="Coleman J.J."/>
            <person name="Rounsley S.D."/>
            <person name="Rodriguez-Carres M."/>
            <person name="Kuo A."/>
            <person name="Wasmann C.C."/>
            <person name="Grimwood J."/>
            <person name="Schmutz J."/>
            <person name="Taga M."/>
            <person name="White G.J."/>
            <person name="Zhou S."/>
            <person name="Schwartz D.C."/>
            <person name="Freitag M."/>
            <person name="Ma L.J."/>
            <person name="Danchin E.G."/>
            <person name="Henrissat B."/>
            <person name="Coutinho P.M."/>
            <person name="Nelson D.R."/>
            <person name="Straney D."/>
            <person name="Napoli C.A."/>
            <person name="Barker B.M."/>
            <person name="Gribskov M."/>
            <person name="Rep M."/>
            <person name="Kroken S."/>
            <person name="Molnar I."/>
            <person name="Rensing C."/>
            <person name="Kennell J.C."/>
            <person name="Zamora J."/>
            <person name="Farman M.L."/>
            <person name="Selker E.U."/>
            <person name="Salamov A."/>
            <person name="Shapiro H."/>
            <person name="Pangilinan J."/>
            <person name="Lindquist E."/>
            <person name="Lamers C."/>
            <person name="Grigoriev I.V."/>
            <person name="Geiser D.M."/>
            <person name="Covert S.F."/>
            <person name="Temporini E."/>
            <person name="Vanetten H.D."/>
        </authorList>
    </citation>
    <scope>NUCLEOTIDE SEQUENCE [LARGE SCALE GENOMIC DNA]</scope>
    <source>
        <strain evidence="5">ATCC MYA-4622 / CBS 123669 / FGSC 9596 / NRRL 45880 / 77-13-4</strain>
    </source>
</reference>
<evidence type="ECO:0000313" key="4">
    <source>
        <dbReference type="EMBL" id="EEU37823.1"/>
    </source>
</evidence>
<dbReference type="KEGG" id="nhe:NECHADRAFT_54874"/>
<dbReference type="Pfam" id="PF00023">
    <property type="entry name" value="Ank"/>
    <property type="match status" value="1"/>
</dbReference>
<dbReference type="GeneID" id="9669563"/>
<dbReference type="OMA" id="HYAVRFG"/>
<keyword evidence="5" id="KW-1185">Reference proteome</keyword>
<feature type="repeat" description="ANK" evidence="3">
    <location>
        <begin position="92"/>
        <end position="125"/>
    </location>
</feature>
<dbReference type="eggNOG" id="KOG0509">
    <property type="taxonomic scope" value="Eukaryota"/>
</dbReference>
<dbReference type="PANTHER" id="PTHR24198">
    <property type="entry name" value="ANKYRIN REPEAT AND PROTEIN KINASE DOMAIN-CONTAINING PROTEIN"/>
    <property type="match status" value="1"/>
</dbReference>
<dbReference type="PROSITE" id="PS50297">
    <property type="entry name" value="ANK_REP_REGION"/>
    <property type="match status" value="2"/>
</dbReference>
<dbReference type="SUPFAM" id="SSF48403">
    <property type="entry name" value="Ankyrin repeat"/>
    <property type="match status" value="1"/>
</dbReference>
<organism evidence="4 5">
    <name type="scientific">Fusarium vanettenii (strain ATCC MYA-4622 / CBS 123669 / FGSC 9596 / NRRL 45880 / 77-13-4)</name>
    <name type="common">Fusarium solani subsp. pisi</name>
    <dbReference type="NCBI Taxonomy" id="660122"/>
    <lineage>
        <taxon>Eukaryota</taxon>
        <taxon>Fungi</taxon>
        <taxon>Dikarya</taxon>
        <taxon>Ascomycota</taxon>
        <taxon>Pezizomycotina</taxon>
        <taxon>Sordariomycetes</taxon>
        <taxon>Hypocreomycetidae</taxon>
        <taxon>Hypocreales</taxon>
        <taxon>Nectriaceae</taxon>
        <taxon>Fusarium</taxon>
        <taxon>Fusarium solani species complex</taxon>
        <taxon>Fusarium vanettenii</taxon>
    </lineage>
</organism>
<dbReference type="SMART" id="SM00248">
    <property type="entry name" value="ANK"/>
    <property type="match status" value="3"/>
</dbReference>
<dbReference type="HOGENOM" id="CLU_000134_18_9_1"/>
<dbReference type="RefSeq" id="XP_003043536.1">
    <property type="nucleotide sequence ID" value="XM_003043490.1"/>
</dbReference>
<evidence type="ECO:0000256" key="3">
    <source>
        <dbReference type="PROSITE-ProRule" id="PRU00023"/>
    </source>
</evidence>
<dbReference type="PANTHER" id="PTHR24198:SF193">
    <property type="match status" value="1"/>
</dbReference>
<evidence type="ECO:0000256" key="2">
    <source>
        <dbReference type="ARBA" id="ARBA00023043"/>
    </source>
</evidence>
<dbReference type="InParanoid" id="C7ZE07"/>
<dbReference type="PROSITE" id="PS50088">
    <property type="entry name" value="ANK_REPEAT"/>
    <property type="match status" value="2"/>
</dbReference>
<dbReference type="VEuPathDB" id="FungiDB:NECHADRAFT_54874"/>
<feature type="non-terminal residue" evidence="4">
    <location>
        <position position="133"/>
    </location>
</feature>
<evidence type="ECO:0000313" key="5">
    <source>
        <dbReference type="Proteomes" id="UP000005206"/>
    </source>
</evidence>
<feature type="repeat" description="ANK" evidence="3">
    <location>
        <begin position="28"/>
        <end position="50"/>
    </location>
</feature>
<dbReference type="AlphaFoldDB" id="C7ZE07"/>
<accession>C7ZE07</accession>
<dbReference type="EMBL" id="GG698920">
    <property type="protein sequence ID" value="EEU37823.1"/>
    <property type="molecule type" value="Genomic_DNA"/>
</dbReference>
<sequence>MAYFGLHDALKKYAPEGGDEEKNARDSHGRTPLSWAAARGYLDVAKLLISFNIVDSDVNSWTPLFWAVKNGCAAAAALLIDKVENINHADKDGRTALHEAVMNGKENLVSMFLGKSTIRADMRDKDDKTPLLM</sequence>
<gene>
    <name evidence="4" type="ORF">NECHADRAFT_54874</name>
</gene>
<dbReference type="InterPro" id="IPR036770">
    <property type="entry name" value="Ankyrin_rpt-contain_sf"/>
</dbReference>
<keyword evidence="2 3" id="KW-0040">ANK repeat</keyword>
<dbReference type="STRING" id="660122.C7ZE07"/>
<protein>
    <submittedName>
        <fullName evidence="4">Uncharacterized protein</fullName>
    </submittedName>
</protein>